<organism evidence="5 6">
    <name type="scientific">Lentinula detonsa</name>
    <dbReference type="NCBI Taxonomy" id="2804962"/>
    <lineage>
        <taxon>Eukaryota</taxon>
        <taxon>Fungi</taxon>
        <taxon>Dikarya</taxon>
        <taxon>Basidiomycota</taxon>
        <taxon>Agaricomycotina</taxon>
        <taxon>Agaricomycetes</taxon>
        <taxon>Agaricomycetidae</taxon>
        <taxon>Agaricales</taxon>
        <taxon>Marasmiineae</taxon>
        <taxon>Omphalotaceae</taxon>
        <taxon>Lentinula</taxon>
    </lineage>
</organism>
<dbReference type="PANTHER" id="PTHR43658:SF8">
    <property type="entry name" value="17-BETA-HYDROXYSTEROID DEHYDROGENASE 14-RELATED"/>
    <property type="match status" value="1"/>
</dbReference>
<evidence type="ECO:0000256" key="2">
    <source>
        <dbReference type="ARBA" id="ARBA00023002"/>
    </source>
</evidence>
<evidence type="ECO:0000256" key="1">
    <source>
        <dbReference type="ARBA" id="ARBA00022857"/>
    </source>
</evidence>
<gene>
    <name evidence="5" type="ORF">DFH05DRAFT_1489562</name>
</gene>
<keyword evidence="2" id="KW-0560">Oxidoreductase</keyword>
<proteinExistence type="inferred from homology"/>
<dbReference type="SUPFAM" id="SSF51735">
    <property type="entry name" value="NAD(P)-binding Rossmann-fold domains"/>
    <property type="match status" value="1"/>
</dbReference>
<dbReference type="PRINTS" id="PR00081">
    <property type="entry name" value="GDHRDH"/>
</dbReference>
<feature type="domain" description="Ketoreductase" evidence="4">
    <location>
        <begin position="6"/>
        <end position="195"/>
    </location>
</feature>
<dbReference type="SMART" id="SM00822">
    <property type="entry name" value="PKS_KR"/>
    <property type="match status" value="1"/>
</dbReference>
<protein>
    <submittedName>
        <fullName evidence="5">3-hydroxyacyl-CoA dehydrogenase</fullName>
    </submittedName>
</protein>
<evidence type="ECO:0000313" key="5">
    <source>
        <dbReference type="EMBL" id="KAJ3745803.1"/>
    </source>
</evidence>
<dbReference type="InterPro" id="IPR020904">
    <property type="entry name" value="Sc_DH/Rdtase_CS"/>
</dbReference>
<dbReference type="Gene3D" id="3.40.50.720">
    <property type="entry name" value="NAD(P)-binding Rossmann-like Domain"/>
    <property type="match status" value="1"/>
</dbReference>
<comment type="similarity">
    <text evidence="3">Belongs to the short-chain dehydrogenases/reductases (SDR) family.</text>
</comment>
<evidence type="ECO:0000313" key="6">
    <source>
        <dbReference type="Proteomes" id="UP001142393"/>
    </source>
</evidence>
<accession>A0A9W8P2X6</accession>
<dbReference type="InterPro" id="IPR002347">
    <property type="entry name" value="SDR_fam"/>
</dbReference>
<evidence type="ECO:0000259" key="4">
    <source>
        <dbReference type="SMART" id="SM00822"/>
    </source>
</evidence>
<name>A0A9W8P2X6_9AGAR</name>
<dbReference type="InterPro" id="IPR036291">
    <property type="entry name" value="NAD(P)-bd_dom_sf"/>
</dbReference>
<reference evidence="5 6" key="1">
    <citation type="journal article" date="2023" name="Proc. Natl. Acad. Sci. U.S.A.">
        <title>A global phylogenomic analysis of the shiitake genus Lentinula.</title>
        <authorList>
            <person name="Sierra-Patev S."/>
            <person name="Min B."/>
            <person name="Naranjo-Ortiz M."/>
            <person name="Looney B."/>
            <person name="Konkel Z."/>
            <person name="Slot J.C."/>
            <person name="Sakamoto Y."/>
            <person name="Steenwyk J.L."/>
            <person name="Rokas A."/>
            <person name="Carro J."/>
            <person name="Camarero S."/>
            <person name="Ferreira P."/>
            <person name="Molpeceres G."/>
            <person name="Ruiz-Duenas F.J."/>
            <person name="Serrano A."/>
            <person name="Henrissat B."/>
            <person name="Drula E."/>
            <person name="Hughes K.W."/>
            <person name="Mata J.L."/>
            <person name="Ishikawa N.K."/>
            <person name="Vargas-Isla R."/>
            <person name="Ushijima S."/>
            <person name="Smith C.A."/>
            <person name="Donoghue J."/>
            <person name="Ahrendt S."/>
            <person name="Andreopoulos W."/>
            <person name="He G."/>
            <person name="LaButti K."/>
            <person name="Lipzen A."/>
            <person name="Ng V."/>
            <person name="Riley R."/>
            <person name="Sandor L."/>
            <person name="Barry K."/>
            <person name="Martinez A.T."/>
            <person name="Xiao Y."/>
            <person name="Gibbons J.G."/>
            <person name="Terashima K."/>
            <person name="Grigoriev I.V."/>
            <person name="Hibbett D."/>
        </authorList>
    </citation>
    <scope>NUCLEOTIDE SEQUENCE [LARGE SCALE GENOMIC DNA]</scope>
    <source>
        <strain evidence="5 6">TFB7810</strain>
    </source>
</reference>
<dbReference type="PROSITE" id="PS00061">
    <property type="entry name" value="ADH_SHORT"/>
    <property type="match status" value="1"/>
</dbReference>
<dbReference type="Pfam" id="PF00106">
    <property type="entry name" value="adh_short"/>
    <property type="match status" value="1"/>
</dbReference>
<dbReference type="AlphaFoldDB" id="A0A9W8P2X6"/>
<sequence>MKINNRTFIVSGGSSGLGLATVQMLVQAQSHVSIFDRSPPPSTVTGPQIKFCQIDITIVTEIEKAIEETVSWTKQTKAILGGVINCAGVGAGAKIIDAQNQPHSLDLWDFVLAVNLTGTFNLTRLALQHMVHNEPEEGLDGERGVIILVSSSAAFEGQPGQAAYSATKGALRSMTLPLARDLARHSIRVMTIAPNMFVSSMTENLPQKVRQSLEHDLVYPKRFGQPVEFAETVKWILECAYINGETVRLSGASRMPAKM</sequence>
<keyword evidence="1" id="KW-0521">NADP</keyword>
<dbReference type="Proteomes" id="UP001142393">
    <property type="component" value="Unassembled WGS sequence"/>
</dbReference>
<dbReference type="EMBL" id="JANVFU010000005">
    <property type="protein sequence ID" value="KAJ3745803.1"/>
    <property type="molecule type" value="Genomic_DNA"/>
</dbReference>
<dbReference type="PRINTS" id="PR00080">
    <property type="entry name" value="SDRFAMILY"/>
</dbReference>
<dbReference type="GO" id="GO:0016491">
    <property type="term" value="F:oxidoreductase activity"/>
    <property type="evidence" value="ECO:0007669"/>
    <property type="project" value="UniProtKB-KW"/>
</dbReference>
<dbReference type="PANTHER" id="PTHR43658">
    <property type="entry name" value="SHORT-CHAIN DEHYDROGENASE/REDUCTASE"/>
    <property type="match status" value="1"/>
</dbReference>
<dbReference type="InterPro" id="IPR057326">
    <property type="entry name" value="KR_dom"/>
</dbReference>
<keyword evidence="6" id="KW-1185">Reference proteome</keyword>
<evidence type="ECO:0000256" key="3">
    <source>
        <dbReference type="RuleBase" id="RU000363"/>
    </source>
</evidence>
<comment type="caution">
    <text evidence="5">The sequence shown here is derived from an EMBL/GenBank/DDBJ whole genome shotgun (WGS) entry which is preliminary data.</text>
</comment>